<name>C6HBJ9_AJECH</name>
<feature type="compositionally biased region" description="Polar residues" evidence="1">
    <location>
        <begin position="67"/>
        <end position="80"/>
    </location>
</feature>
<protein>
    <submittedName>
        <fullName evidence="2">Uncharacterized protein</fullName>
    </submittedName>
</protein>
<organism evidence="2 3">
    <name type="scientific">Ajellomyces capsulatus (strain H143)</name>
    <name type="common">Darling's disease fungus</name>
    <name type="synonym">Histoplasma capsulatum</name>
    <dbReference type="NCBI Taxonomy" id="544712"/>
    <lineage>
        <taxon>Eukaryota</taxon>
        <taxon>Fungi</taxon>
        <taxon>Dikarya</taxon>
        <taxon>Ascomycota</taxon>
        <taxon>Pezizomycotina</taxon>
        <taxon>Eurotiomycetes</taxon>
        <taxon>Eurotiomycetidae</taxon>
        <taxon>Onygenales</taxon>
        <taxon>Ajellomycetaceae</taxon>
        <taxon>Histoplasma</taxon>
    </lineage>
</organism>
<sequence length="123" mass="13526">MPEKNTVRWLASHSTNIAESWLSTTSIDLGHGPPRIKKASQPLEWRFVGARRIRQGIRLSTAVPQIDIQQSPASSSNRKASFSPPDCGGVDYPAGHIQFWSSECFGAGRSTVLSSQDCPFMPR</sequence>
<dbReference type="Proteomes" id="UP000002624">
    <property type="component" value="Unassembled WGS sequence"/>
</dbReference>
<proteinExistence type="predicted"/>
<evidence type="ECO:0000313" key="2">
    <source>
        <dbReference type="EMBL" id="EER41939.1"/>
    </source>
</evidence>
<accession>C6HBJ9</accession>
<reference evidence="3" key="1">
    <citation type="submission" date="2009-05" db="EMBL/GenBank/DDBJ databases">
        <title>The genome sequence of Ajellomyces capsulatus strain H143.</title>
        <authorList>
            <person name="Champion M."/>
            <person name="Cuomo C.A."/>
            <person name="Ma L.-J."/>
            <person name="Henn M.R."/>
            <person name="Sil A."/>
            <person name="Goldman B."/>
            <person name="Young S.K."/>
            <person name="Kodira C.D."/>
            <person name="Zeng Q."/>
            <person name="Koehrsen M."/>
            <person name="Alvarado L."/>
            <person name="Berlin A.M."/>
            <person name="Borenstein D."/>
            <person name="Chen Z."/>
            <person name="Engels R."/>
            <person name="Freedman E."/>
            <person name="Gellesch M."/>
            <person name="Goldberg J."/>
            <person name="Griggs A."/>
            <person name="Gujja S."/>
            <person name="Heiman D.I."/>
            <person name="Hepburn T.A."/>
            <person name="Howarth C."/>
            <person name="Jen D."/>
            <person name="Larson L."/>
            <person name="Lewis B."/>
            <person name="Mehta T."/>
            <person name="Park D."/>
            <person name="Pearson M."/>
            <person name="Roberts A."/>
            <person name="Saif S."/>
            <person name="Shea T.D."/>
            <person name="Shenoy N."/>
            <person name="Sisk P."/>
            <person name="Stolte C."/>
            <person name="Sykes S."/>
            <person name="Walk T."/>
            <person name="White J."/>
            <person name="Yandava C."/>
            <person name="Klein B."/>
            <person name="McEwen J.G."/>
            <person name="Puccia R."/>
            <person name="Goldman G.H."/>
            <person name="Felipe M.S."/>
            <person name="Nino-Vega G."/>
            <person name="San-Blas G."/>
            <person name="Taylor J.W."/>
            <person name="Mendoza L."/>
            <person name="Galagan J.E."/>
            <person name="Nusbaum C."/>
            <person name="Birren B.W."/>
        </authorList>
    </citation>
    <scope>NUCLEOTIDE SEQUENCE [LARGE SCALE GENOMIC DNA]</scope>
    <source>
        <strain evidence="3">H143</strain>
    </source>
</reference>
<dbReference type="VEuPathDB" id="FungiDB:HCDG_03398"/>
<dbReference type="HOGENOM" id="CLU_2014598_0_0_1"/>
<dbReference type="AlphaFoldDB" id="C6HBJ9"/>
<feature type="region of interest" description="Disordered" evidence="1">
    <location>
        <begin position="64"/>
        <end position="84"/>
    </location>
</feature>
<dbReference type="EMBL" id="GG692422">
    <property type="protein sequence ID" value="EER41939.1"/>
    <property type="molecule type" value="Genomic_DNA"/>
</dbReference>
<evidence type="ECO:0000313" key="3">
    <source>
        <dbReference type="Proteomes" id="UP000002624"/>
    </source>
</evidence>
<gene>
    <name evidence="2" type="ORF">HCDG_03398</name>
</gene>
<evidence type="ECO:0000256" key="1">
    <source>
        <dbReference type="SAM" id="MobiDB-lite"/>
    </source>
</evidence>